<keyword evidence="2" id="KW-0813">Transport</keyword>
<evidence type="ECO:0000256" key="1">
    <source>
        <dbReference type="ARBA" id="ARBA00004429"/>
    </source>
</evidence>
<feature type="transmembrane region" description="Helical" evidence="9">
    <location>
        <begin position="371"/>
        <end position="394"/>
    </location>
</feature>
<accession>A0A8I1MGY2</accession>
<evidence type="ECO:0000313" key="11">
    <source>
        <dbReference type="Proteomes" id="UP000664578"/>
    </source>
</evidence>
<feature type="transmembrane region" description="Helical" evidence="9">
    <location>
        <begin position="340"/>
        <end position="359"/>
    </location>
</feature>
<protein>
    <submittedName>
        <fullName evidence="10">YeeE/YedE family protein</fullName>
    </submittedName>
</protein>
<feature type="transmembrane region" description="Helical" evidence="9">
    <location>
        <begin position="74"/>
        <end position="94"/>
    </location>
</feature>
<feature type="transmembrane region" description="Helical" evidence="9">
    <location>
        <begin position="115"/>
        <end position="134"/>
    </location>
</feature>
<organism evidence="10 11">
    <name type="scientific">Priestia flexa</name>
    <dbReference type="NCBI Taxonomy" id="86664"/>
    <lineage>
        <taxon>Bacteria</taxon>
        <taxon>Bacillati</taxon>
        <taxon>Bacillota</taxon>
        <taxon>Bacilli</taxon>
        <taxon>Bacillales</taxon>
        <taxon>Bacillaceae</taxon>
        <taxon>Priestia</taxon>
    </lineage>
</organism>
<evidence type="ECO:0000256" key="4">
    <source>
        <dbReference type="ARBA" id="ARBA00022519"/>
    </source>
</evidence>
<evidence type="ECO:0000256" key="5">
    <source>
        <dbReference type="ARBA" id="ARBA00022692"/>
    </source>
</evidence>
<feature type="transmembrane region" description="Helical" evidence="9">
    <location>
        <begin position="224"/>
        <end position="245"/>
    </location>
</feature>
<feature type="transmembrane region" description="Helical" evidence="9">
    <location>
        <begin position="50"/>
        <end position="68"/>
    </location>
</feature>
<keyword evidence="7 9" id="KW-0472">Membrane</keyword>
<dbReference type="Pfam" id="PF04143">
    <property type="entry name" value="Sulf_transp"/>
    <property type="match status" value="1"/>
</dbReference>
<reference evidence="10" key="1">
    <citation type="submission" date="2020-12" db="EMBL/GenBank/DDBJ databases">
        <title>PHA producing bacteria isolated from mangrove.</title>
        <authorList>
            <person name="Zheng W."/>
            <person name="Yu S."/>
            <person name="Huang Y."/>
        </authorList>
    </citation>
    <scope>NUCLEOTIDE SEQUENCE</scope>
    <source>
        <strain evidence="10">GN22-4</strain>
    </source>
</reference>
<feature type="transmembrane region" description="Helical" evidence="9">
    <location>
        <begin position="406"/>
        <end position="426"/>
    </location>
</feature>
<comment type="subcellular location">
    <subcellularLocation>
        <location evidence="1">Cell inner membrane</location>
        <topology evidence="1">Multi-pass membrane protein</topology>
    </subcellularLocation>
</comment>
<keyword evidence="4" id="KW-0997">Cell inner membrane</keyword>
<dbReference type="GO" id="GO:0005886">
    <property type="term" value="C:plasma membrane"/>
    <property type="evidence" value="ECO:0007669"/>
    <property type="project" value="UniProtKB-SubCell"/>
</dbReference>
<dbReference type="PANTHER" id="PTHR30574:SF1">
    <property type="entry name" value="SULPHUR TRANSPORT DOMAIN-CONTAINING PROTEIN"/>
    <property type="match status" value="1"/>
</dbReference>
<comment type="similarity">
    <text evidence="8">Belongs to the TsuA/YedE (TC 9.B.102) family.</text>
</comment>
<evidence type="ECO:0000256" key="2">
    <source>
        <dbReference type="ARBA" id="ARBA00022448"/>
    </source>
</evidence>
<name>A0A8I1MGY2_9BACI</name>
<sequence length="438" mass="46308">MLYDKKSLILTKSIRYEVYIVASTTVQTSKHTNSARTTVVTELSPMQKPLVIVGILISVVLLTAIVNTTNWTQGVLFIIGLALGATLLYARFGFTSAFRRLMSVGNVQGLQAHMLMLAVASTLFAIILSTGFSFTGTTPAGYVSPVGVSVVVGAFLFGIGMQLGNGCASGTLYNLGGGSSSMIITLVSFIGGSLLAAYHFTFWMEDMPSFQPISLAESTGLGYFGAWVVQMVAFAVIYWITVQLAKKKNPPMMKQLPTTTGWKKVIRGSWPLFAAAIILALLNALTLTVRGNPWGITSAFALWGGKALMATGIDVSTWGYFQGANGQALTQTVLADSTSVMNFGIILGAFISAAAQGTFKPGKIKPGVAGAAVVGGLLMGYGSRLAFGCNIGAYFGGIASFSLHGWVWMVMAMLGTTLALFIRPLFGLKNPKPNDSIC</sequence>
<proteinExistence type="inferred from homology"/>
<evidence type="ECO:0000256" key="6">
    <source>
        <dbReference type="ARBA" id="ARBA00022989"/>
    </source>
</evidence>
<dbReference type="EMBL" id="JAEMWV010000005">
    <property type="protein sequence ID" value="MBN8252175.1"/>
    <property type="molecule type" value="Genomic_DNA"/>
</dbReference>
<evidence type="ECO:0000313" key="10">
    <source>
        <dbReference type="EMBL" id="MBN8252175.1"/>
    </source>
</evidence>
<dbReference type="AlphaFoldDB" id="A0A8I1MGY2"/>
<gene>
    <name evidence="10" type="ORF">JF537_11380</name>
</gene>
<dbReference type="InterPro" id="IPR007272">
    <property type="entry name" value="Sulf_transp_TsuA/YedE"/>
</dbReference>
<comment type="caution">
    <text evidence="10">The sequence shown here is derived from an EMBL/GenBank/DDBJ whole genome shotgun (WGS) entry which is preliminary data.</text>
</comment>
<evidence type="ECO:0000256" key="3">
    <source>
        <dbReference type="ARBA" id="ARBA00022475"/>
    </source>
</evidence>
<evidence type="ECO:0000256" key="7">
    <source>
        <dbReference type="ARBA" id="ARBA00023136"/>
    </source>
</evidence>
<dbReference type="PANTHER" id="PTHR30574">
    <property type="entry name" value="INNER MEMBRANE PROTEIN YEDE"/>
    <property type="match status" value="1"/>
</dbReference>
<feature type="transmembrane region" description="Helical" evidence="9">
    <location>
        <begin position="140"/>
        <end position="161"/>
    </location>
</feature>
<keyword evidence="5 9" id="KW-0812">Transmembrane</keyword>
<feature type="transmembrane region" description="Helical" evidence="9">
    <location>
        <begin position="265"/>
        <end position="285"/>
    </location>
</feature>
<dbReference type="Proteomes" id="UP000664578">
    <property type="component" value="Unassembled WGS sequence"/>
</dbReference>
<keyword evidence="3" id="KW-1003">Cell membrane</keyword>
<feature type="transmembrane region" description="Helical" evidence="9">
    <location>
        <begin position="182"/>
        <end position="204"/>
    </location>
</feature>
<evidence type="ECO:0000256" key="9">
    <source>
        <dbReference type="SAM" id="Phobius"/>
    </source>
</evidence>
<keyword evidence="6 9" id="KW-1133">Transmembrane helix</keyword>
<evidence type="ECO:0000256" key="8">
    <source>
        <dbReference type="ARBA" id="ARBA00035655"/>
    </source>
</evidence>